<dbReference type="GO" id="GO:0005975">
    <property type="term" value="P:carbohydrate metabolic process"/>
    <property type="evidence" value="ECO:0007669"/>
    <property type="project" value="InterPro"/>
</dbReference>
<dbReference type="InterPro" id="IPR052043">
    <property type="entry name" value="PolySaccharide_Degr_Enz"/>
</dbReference>
<evidence type="ECO:0000313" key="3">
    <source>
        <dbReference type="Proteomes" id="UP000217171"/>
    </source>
</evidence>
<accession>A0A249K8P3</accession>
<dbReference type="EMBL" id="CP016771">
    <property type="protein sequence ID" value="ASY13161.1"/>
    <property type="molecule type" value="Genomic_DNA"/>
</dbReference>
<keyword evidence="3" id="KW-1185">Reference proteome</keyword>
<dbReference type="Pfam" id="PF07470">
    <property type="entry name" value="Glyco_hydro_88"/>
    <property type="match status" value="1"/>
</dbReference>
<dbReference type="SUPFAM" id="SSF48208">
    <property type="entry name" value="Six-hairpin glycosidases"/>
    <property type="match status" value="1"/>
</dbReference>
<dbReference type="InterPro" id="IPR012341">
    <property type="entry name" value="6hp_glycosidase-like_sf"/>
</dbReference>
<sequence length="362" mass="39784">MSDVVVATSKVERLQLLEKVGASLLKMPYQSWNFGDSTGFEGILVVGKLLKDPKYFSFAEGWFKAWASRPEPFRRLDCTAPGVAMIEVAQEKDCKEIFNALELLANYLTSRSKDRGIFDTWQSLCLIPPYGGEELPKFEADLLANPPGGTCIDCLHFDPPFFTGLGKAIGNPKYIEIGVEQAIGYIDALQLPSGIFDHFFLNGVPGTWGQGWGRGQGWALLGMMDVLHQIPKSNNNYNKIKQAAEKLIYAMIKLQRPDGRWWCVVDSERSGEEGSTAGFMAAGFARAIKLGIVEESVVKPAMIKALNGVIADANNAGELQNVTAAVMASTRKSHYEFTPRGFSVPWGQGPLALAIYDTFELV</sequence>
<dbReference type="KEGG" id="nhi:B1s21160_02200"/>
<dbReference type="Proteomes" id="UP000217171">
    <property type="component" value="Chromosome"/>
</dbReference>
<gene>
    <name evidence="2" type="ORF">B1s21160_02200</name>
</gene>
<organism evidence="2 3">
    <name type="scientific">Candidatus Nanopelagicus hibericus</name>
    <dbReference type="NCBI Taxonomy" id="1884915"/>
    <lineage>
        <taxon>Bacteria</taxon>
        <taxon>Bacillati</taxon>
        <taxon>Actinomycetota</taxon>
        <taxon>Actinomycetes</taxon>
        <taxon>Candidatus Nanopelagicales</taxon>
        <taxon>Candidatus Nanopelagicaceae</taxon>
        <taxon>Candidatus Nanopelagicus</taxon>
    </lineage>
</organism>
<keyword evidence="1 2" id="KW-0378">Hydrolase</keyword>
<evidence type="ECO:0000256" key="1">
    <source>
        <dbReference type="ARBA" id="ARBA00022801"/>
    </source>
</evidence>
<reference evidence="2 3" key="1">
    <citation type="submission" date="2016-07" db="EMBL/GenBank/DDBJ databases">
        <title>High microdiversification within the ubiquitous acI lineage of Actinobacteria.</title>
        <authorList>
            <person name="Neuenschwander S.M."/>
            <person name="Salcher M."/>
            <person name="Ghai R."/>
            <person name="Pernthaler J."/>
        </authorList>
    </citation>
    <scope>NUCLEOTIDE SEQUENCE [LARGE SCALE GENOMIC DNA]</scope>
    <source>
        <strain evidence="2">MMS-21-160</strain>
    </source>
</reference>
<protein>
    <submittedName>
        <fullName evidence="2">Unsaturated rhamnogalacturonyl hydrolase</fullName>
    </submittedName>
</protein>
<dbReference type="Gene3D" id="1.50.10.10">
    <property type="match status" value="1"/>
</dbReference>
<dbReference type="GO" id="GO:0016787">
    <property type="term" value="F:hydrolase activity"/>
    <property type="evidence" value="ECO:0007669"/>
    <property type="project" value="UniProtKB-KW"/>
</dbReference>
<dbReference type="RefSeq" id="WP_095672248.1">
    <property type="nucleotide sequence ID" value="NZ_CP016771.1"/>
</dbReference>
<dbReference type="OrthoDB" id="6381507at2"/>
<dbReference type="InterPro" id="IPR008928">
    <property type="entry name" value="6-hairpin_glycosidase_sf"/>
</dbReference>
<dbReference type="PANTHER" id="PTHR33886:SF8">
    <property type="entry name" value="UNSATURATED RHAMNOGALACTURONAN HYDROLASE (EUROFUNG)"/>
    <property type="match status" value="1"/>
</dbReference>
<proteinExistence type="predicted"/>
<dbReference type="InterPro" id="IPR010905">
    <property type="entry name" value="Glyco_hydro_88"/>
</dbReference>
<dbReference type="AlphaFoldDB" id="A0A249K8P3"/>
<name>A0A249K8P3_9ACTN</name>
<dbReference type="PANTHER" id="PTHR33886">
    <property type="entry name" value="UNSATURATED RHAMNOGALACTURONAN HYDROLASE (EUROFUNG)"/>
    <property type="match status" value="1"/>
</dbReference>
<evidence type="ECO:0000313" key="2">
    <source>
        <dbReference type="EMBL" id="ASY13161.1"/>
    </source>
</evidence>